<keyword evidence="2" id="KW-1133">Transmembrane helix</keyword>
<dbReference type="Proteomes" id="UP000293589">
    <property type="component" value="Chromosome"/>
</dbReference>
<keyword evidence="2" id="KW-0812">Transmembrane</keyword>
<feature type="region of interest" description="Disordered" evidence="1">
    <location>
        <begin position="1"/>
        <end position="70"/>
    </location>
</feature>
<accession>A0A4P6DTN5</accession>
<evidence type="ECO:0000256" key="2">
    <source>
        <dbReference type="SAM" id="Phobius"/>
    </source>
</evidence>
<evidence type="ECO:0000313" key="4">
    <source>
        <dbReference type="Proteomes" id="UP000293589"/>
    </source>
</evidence>
<dbReference type="EMBL" id="CP035464">
    <property type="protein sequence ID" value="QAY33006.1"/>
    <property type="molecule type" value="Genomic_DNA"/>
</dbReference>
<proteinExistence type="predicted"/>
<feature type="compositionally biased region" description="Low complexity" evidence="1">
    <location>
        <begin position="27"/>
        <end position="67"/>
    </location>
</feature>
<name>A0A4P6DTN5_9BIFI</name>
<feature type="compositionally biased region" description="Low complexity" evidence="1">
    <location>
        <begin position="330"/>
        <end position="344"/>
    </location>
</feature>
<dbReference type="RefSeq" id="WP_129237429.1">
    <property type="nucleotide sequence ID" value="NZ_CP035464.1"/>
</dbReference>
<feature type="region of interest" description="Disordered" evidence="1">
    <location>
        <begin position="330"/>
        <end position="403"/>
    </location>
</feature>
<feature type="transmembrane region" description="Helical" evidence="2">
    <location>
        <begin position="100"/>
        <end position="120"/>
    </location>
</feature>
<keyword evidence="2" id="KW-0472">Membrane</keyword>
<dbReference type="KEGG" id="bgx:ESN35_06015"/>
<evidence type="ECO:0000313" key="3">
    <source>
        <dbReference type="EMBL" id="QAY33006.1"/>
    </source>
</evidence>
<sequence>MTGPMLQPSQRWWDDDGTPPAYPAPAPASADSVPSTADDAVGDGSDAAWDFSRPPSVSAAPPSSSTPLGDAACLESVADVEPDGGETDVAAGAGLRRATLVAGACALVVVLLAAGGLLAWRTIGDSRVGEARSSCLEASAVRSDAWETVTRAVGAVGDVKDVDASQVADPSTVADLAGLLDSVPRGPDADACPADATVRRLAADKERADSQADAYDRFARRLEAAVSAVVASRDAKTLADAATALKTKTDQADALLKESDGKVQDNAVRDALSKAIDQARTLLDANDDAEAMNDAAAALDRATAAVNESVKAKQDADAKAAAEAAAAQAAQQAQQSHTPSYTGGYTDGYSGGYTPSYSGGSTPSHSGGSSSGGGSVSSGSGSSPSWSVPPTVDDGLPGSDPSL</sequence>
<feature type="compositionally biased region" description="Low complexity" evidence="1">
    <location>
        <begin position="377"/>
        <end position="392"/>
    </location>
</feature>
<gene>
    <name evidence="3" type="ORF">ESN35_06015</name>
</gene>
<reference evidence="3 4" key="1">
    <citation type="submission" date="2019-01" db="EMBL/GenBank/DDBJ databases">
        <title>Complete genome sequence of Bifidobacterium gallinarum CACC 514.</title>
        <authorList>
            <person name="Jung M."/>
        </authorList>
    </citation>
    <scope>NUCLEOTIDE SEQUENCE [LARGE SCALE GENOMIC DNA]</scope>
    <source>
        <strain evidence="3 4">CACC 514</strain>
    </source>
</reference>
<feature type="compositionally biased region" description="Low complexity" evidence="1">
    <location>
        <begin position="352"/>
        <end position="368"/>
    </location>
</feature>
<organism evidence="3 4">
    <name type="scientific">Bifidobacterium pullorum subsp. gallinarum</name>
    <dbReference type="NCBI Taxonomy" id="78344"/>
    <lineage>
        <taxon>Bacteria</taxon>
        <taxon>Bacillati</taxon>
        <taxon>Actinomycetota</taxon>
        <taxon>Actinomycetes</taxon>
        <taxon>Bifidobacteriales</taxon>
        <taxon>Bifidobacteriaceae</taxon>
        <taxon>Bifidobacterium</taxon>
    </lineage>
</organism>
<dbReference type="AlphaFoldDB" id="A0A4P6DTN5"/>
<evidence type="ECO:0000256" key="1">
    <source>
        <dbReference type="SAM" id="MobiDB-lite"/>
    </source>
</evidence>
<protein>
    <submittedName>
        <fullName evidence="3">Colicin transporter</fullName>
    </submittedName>
</protein>